<protein>
    <submittedName>
        <fullName evidence="1">Uncharacterized protein</fullName>
    </submittedName>
</protein>
<comment type="caution">
    <text evidence="1">The sequence shown here is derived from an EMBL/GenBank/DDBJ whole genome shotgun (WGS) entry which is preliminary data.</text>
</comment>
<organism evidence="1 2">
    <name type="scientific">Batillaria attramentaria</name>
    <dbReference type="NCBI Taxonomy" id="370345"/>
    <lineage>
        <taxon>Eukaryota</taxon>
        <taxon>Metazoa</taxon>
        <taxon>Spiralia</taxon>
        <taxon>Lophotrochozoa</taxon>
        <taxon>Mollusca</taxon>
        <taxon>Gastropoda</taxon>
        <taxon>Caenogastropoda</taxon>
        <taxon>Sorbeoconcha</taxon>
        <taxon>Cerithioidea</taxon>
        <taxon>Batillariidae</taxon>
        <taxon>Batillaria</taxon>
    </lineage>
</organism>
<sequence length="71" mass="7544">MTSAVLSAEKKELHVAEEAGLDKASFGSIIRAESRYPPAGANAKSILRGELSTLNYFQGCCQCKMAGDSSF</sequence>
<gene>
    <name evidence="1" type="ORF">BaRGS_00026532</name>
</gene>
<reference evidence="1 2" key="1">
    <citation type="journal article" date="2023" name="Sci. Data">
        <title>Genome assembly of the Korean intertidal mud-creeper Batillaria attramentaria.</title>
        <authorList>
            <person name="Patra A.K."/>
            <person name="Ho P.T."/>
            <person name="Jun S."/>
            <person name="Lee S.J."/>
            <person name="Kim Y."/>
            <person name="Won Y.J."/>
        </authorList>
    </citation>
    <scope>NUCLEOTIDE SEQUENCE [LARGE SCALE GENOMIC DNA]</scope>
    <source>
        <strain evidence="1">Wonlab-2016</strain>
    </source>
</reference>
<dbReference type="Proteomes" id="UP001519460">
    <property type="component" value="Unassembled WGS sequence"/>
</dbReference>
<evidence type="ECO:0000313" key="1">
    <source>
        <dbReference type="EMBL" id="KAK7482183.1"/>
    </source>
</evidence>
<keyword evidence="2" id="KW-1185">Reference proteome</keyword>
<dbReference type="AlphaFoldDB" id="A0ABD0K5D0"/>
<dbReference type="EMBL" id="JACVVK020000249">
    <property type="protein sequence ID" value="KAK7482183.1"/>
    <property type="molecule type" value="Genomic_DNA"/>
</dbReference>
<proteinExistence type="predicted"/>
<accession>A0ABD0K5D0</accession>
<name>A0ABD0K5D0_9CAEN</name>
<evidence type="ECO:0000313" key="2">
    <source>
        <dbReference type="Proteomes" id="UP001519460"/>
    </source>
</evidence>